<dbReference type="EMBL" id="MU004541">
    <property type="protein sequence ID" value="KAF2648385.1"/>
    <property type="molecule type" value="Genomic_DNA"/>
</dbReference>
<keyword evidence="4 7" id="KW-0863">Zinc-finger</keyword>
<evidence type="ECO:0000256" key="1">
    <source>
        <dbReference type="ARBA" id="ARBA00004123"/>
    </source>
</evidence>
<dbReference type="FunFam" id="3.30.160.60:FF:000671">
    <property type="entry name" value="Zinc finger protein 26"/>
    <property type="match status" value="1"/>
</dbReference>
<name>A0A6A6SKG4_9PLEO</name>
<proteinExistence type="predicted"/>
<evidence type="ECO:0000313" key="9">
    <source>
        <dbReference type="EMBL" id="KAF2648385.1"/>
    </source>
</evidence>
<dbReference type="PROSITE" id="PS50157">
    <property type="entry name" value="ZINC_FINGER_C2H2_2"/>
    <property type="match status" value="2"/>
</dbReference>
<reference evidence="9" key="1">
    <citation type="journal article" date="2020" name="Stud. Mycol.">
        <title>101 Dothideomycetes genomes: a test case for predicting lifestyles and emergence of pathogens.</title>
        <authorList>
            <person name="Haridas S."/>
            <person name="Albert R."/>
            <person name="Binder M."/>
            <person name="Bloem J."/>
            <person name="Labutti K."/>
            <person name="Salamov A."/>
            <person name="Andreopoulos B."/>
            <person name="Baker S."/>
            <person name="Barry K."/>
            <person name="Bills G."/>
            <person name="Bluhm B."/>
            <person name="Cannon C."/>
            <person name="Castanera R."/>
            <person name="Culley D."/>
            <person name="Daum C."/>
            <person name="Ezra D."/>
            <person name="Gonzalez J."/>
            <person name="Henrissat B."/>
            <person name="Kuo A."/>
            <person name="Liang C."/>
            <person name="Lipzen A."/>
            <person name="Lutzoni F."/>
            <person name="Magnuson J."/>
            <person name="Mondo S."/>
            <person name="Nolan M."/>
            <person name="Ohm R."/>
            <person name="Pangilinan J."/>
            <person name="Park H.-J."/>
            <person name="Ramirez L."/>
            <person name="Alfaro M."/>
            <person name="Sun H."/>
            <person name="Tritt A."/>
            <person name="Yoshinaga Y."/>
            <person name="Zwiers L.-H."/>
            <person name="Turgeon B."/>
            <person name="Goodwin S."/>
            <person name="Spatafora J."/>
            <person name="Crous P."/>
            <person name="Grigoriev I."/>
        </authorList>
    </citation>
    <scope>NUCLEOTIDE SEQUENCE</scope>
    <source>
        <strain evidence="9">CBS 122681</strain>
    </source>
</reference>
<dbReference type="OrthoDB" id="40579at2759"/>
<feature type="domain" description="C2H2-type" evidence="8">
    <location>
        <begin position="34"/>
        <end position="57"/>
    </location>
</feature>
<dbReference type="GO" id="GO:0008270">
    <property type="term" value="F:zinc ion binding"/>
    <property type="evidence" value="ECO:0007669"/>
    <property type="project" value="UniProtKB-KW"/>
</dbReference>
<evidence type="ECO:0000313" key="10">
    <source>
        <dbReference type="Proteomes" id="UP000799324"/>
    </source>
</evidence>
<dbReference type="GO" id="GO:0000981">
    <property type="term" value="F:DNA-binding transcription factor activity, RNA polymerase II-specific"/>
    <property type="evidence" value="ECO:0007669"/>
    <property type="project" value="InterPro"/>
</dbReference>
<comment type="subcellular location">
    <subcellularLocation>
        <location evidence="1">Nucleus</location>
    </subcellularLocation>
</comment>
<evidence type="ECO:0000256" key="3">
    <source>
        <dbReference type="ARBA" id="ARBA00022737"/>
    </source>
</evidence>
<evidence type="ECO:0000259" key="8">
    <source>
        <dbReference type="PROSITE" id="PS50157"/>
    </source>
</evidence>
<gene>
    <name evidence="9" type="ORF">K491DRAFT_612859</name>
</gene>
<evidence type="ECO:0000256" key="2">
    <source>
        <dbReference type="ARBA" id="ARBA00022723"/>
    </source>
</evidence>
<feature type="non-terminal residue" evidence="9">
    <location>
        <position position="57"/>
    </location>
</feature>
<dbReference type="InterPro" id="IPR013087">
    <property type="entry name" value="Znf_C2H2_type"/>
</dbReference>
<dbReference type="SMART" id="SM00355">
    <property type="entry name" value="ZnF_C2H2"/>
    <property type="match status" value="2"/>
</dbReference>
<evidence type="ECO:0000256" key="5">
    <source>
        <dbReference type="ARBA" id="ARBA00022833"/>
    </source>
</evidence>
<accession>A0A6A6SKG4</accession>
<dbReference type="GO" id="GO:0005634">
    <property type="term" value="C:nucleus"/>
    <property type="evidence" value="ECO:0007669"/>
    <property type="project" value="UniProtKB-SubCell"/>
</dbReference>
<keyword evidence="3" id="KW-0677">Repeat</keyword>
<evidence type="ECO:0000256" key="7">
    <source>
        <dbReference type="PROSITE-ProRule" id="PRU00042"/>
    </source>
</evidence>
<dbReference type="InterPro" id="IPR036236">
    <property type="entry name" value="Znf_C2H2_sf"/>
</dbReference>
<dbReference type="Proteomes" id="UP000799324">
    <property type="component" value="Unassembled WGS sequence"/>
</dbReference>
<dbReference type="GO" id="GO:0000978">
    <property type="term" value="F:RNA polymerase II cis-regulatory region sequence-specific DNA binding"/>
    <property type="evidence" value="ECO:0007669"/>
    <property type="project" value="InterPro"/>
</dbReference>
<sequence>MSTGLYQCSTCSQTYTRLDHLARHVRSHTQEKPHRCETCEKQFGRVDLLRRHALLHS</sequence>
<keyword evidence="10" id="KW-1185">Reference proteome</keyword>
<dbReference type="FunFam" id="3.30.160.60:FF:000065">
    <property type="entry name" value="B-cell CLL/lymphoma 6, member B"/>
    <property type="match status" value="1"/>
</dbReference>
<dbReference type="PROSITE" id="PS00028">
    <property type="entry name" value="ZINC_FINGER_C2H2_1"/>
    <property type="match status" value="2"/>
</dbReference>
<dbReference type="InterPro" id="IPR051059">
    <property type="entry name" value="VerF-like"/>
</dbReference>
<protein>
    <recommendedName>
        <fullName evidence="8">C2H2-type domain-containing protein</fullName>
    </recommendedName>
</protein>
<dbReference type="Pfam" id="PF00096">
    <property type="entry name" value="zf-C2H2"/>
    <property type="match status" value="2"/>
</dbReference>
<feature type="domain" description="C2H2-type" evidence="8">
    <location>
        <begin position="6"/>
        <end position="33"/>
    </location>
</feature>
<evidence type="ECO:0000256" key="6">
    <source>
        <dbReference type="ARBA" id="ARBA00023242"/>
    </source>
</evidence>
<dbReference type="GO" id="GO:0000785">
    <property type="term" value="C:chromatin"/>
    <property type="evidence" value="ECO:0007669"/>
    <property type="project" value="TreeGrafter"/>
</dbReference>
<evidence type="ECO:0000256" key="4">
    <source>
        <dbReference type="ARBA" id="ARBA00022771"/>
    </source>
</evidence>
<dbReference type="AlphaFoldDB" id="A0A6A6SKG4"/>
<keyword evidence="6" id="KW-0539">Nucleus</keyword>
<keyword evidence="5" id="KW-0862">Zinc</keyword>
<dbReference type="SUPFAM" id="SSF57667">
    <property type="entry name" value="beta-beta-alpha zinc fingers"/>
    <property type="match status" value="1"/>
</dbReference>
<organism evidence="9 10">
    <name type="scientific">Lophiostoma macrostomum CBS 122681</name>
    <dbReference type="NCBI Taxonomy" id="1314788"/>
    <lineage>
        <taxon>Eukaryota</taxon>
        <taxon>Fungi</taxon>
        <taxon>Dikarya</taxon>
        <taxon>Ascomycota</taxon>
        <taxon>Pezizomycotina</taxon>
        <taxon>Dothideomycetes</taxon>
        <taxon>Pleosporomycetidae</taxon>
        <taxon>Pleosporales</taxon>
        <taxon>Lophiostomataceae</taxon>
        <taxon>Lophiostoma</taxon>
    </lineage>
</organism>
<dbReference type="Gene3D" id="3.30.160.60">
    <property type="entry name" value="Classic Zinc Finger"/>
    <property type="match status" value="2"/>
</dbReference>
<keyword evidence="2" id="KW-0479">Metal-binding</keyword>
<dbReference type="PANTHER" id="PTHR40626:SF32">
    <property type="entry name" value="ZINC FINGER PROTEIN RST2"/>
    <property type="match status" value="1"/>
</dbReference>
<dbReference type="PANTHER" id="PTHR40626">
    <property type="entry name" value="MIP31509P"/>
    <property type="match status" value="1"/>
</dbReference>